<dbReference type="AlphaFoldDB" id="X1DFW2"/>
<dbReference type="InterPro" id="IPR013094">
    <property type="entry name" value="AB_hydrolase_3"/>
</dbReference>
<keyword evidence="1" id="KW-0378">Hydrolase</keyword>
<comment type="caution">
    <text evidence="3">The sequence shown here is derived from an EMBL/GenBank/DDBJ whole genome shotgun (WGS) entry which is preliminary data.</text>
</comment>
<gene>
    <name evidence="3" type="ORF">S01H4_38926</name>
</gene>
<dbReference type="SUPFAM" id="SSF53474">
    <property type="entry name" value="alpha/beta-Hydrolases"/>
    <property type="match status" value="1"/>
</dbReference>
<feature type="domain" description="Alpha/beta hydrolase fold-3" evidence="2">
    <location>
        <begin position="2"/>
        <end position="176"/>
    </location>
</feature>
<dbReference type="GO" id="GO:0016787">
    <property type="term" value="F:hydrolase activity"/>
    <property type="evidence" value="ECO:0007669"/>
    <property type="project" value="UniProtKB-KW"/>
</dbReference>
<evidence type="ECO:0000313" key="3">
    <source>
        <dbReference type="EMBL" id="GAG95316.1"/>
    </source>
</evidence>
<dbReference type="Pfam" id="PF07859">
    <property type="entry name" value="Abhydrolase_3"/>
    <property type="match status" value="1"/>
</dbReference>
<dbReference type="PANTHER" id="PTHR48081">
    <property type="entry name" value="AB HYDROLASE SUPERFAMILY PROTEIN C4A8.06C"/>
    <property type="match status" value="1"/>
</dbReference>
<accession>X1DFW2</accession>
<sequence length="198" mass="22129">MVISVEYHLAPEHPYPEGLEDSYLAIKWAVENKTELNIDENKIIVSGDSAGGNFSAVLAFMAKERKEFNIAKQILIYPATTFDYNGDIDEDSPFSASMRKVTRSMISLYFKGKVDSSDPYISPSMAKDFSNLPDALIAVGDQDFLYKSSLDYADKLDKAGNTVKFILYKTANHAFIDDTGNSEQADDLVHEVSLFIRK</sequence>
<name>X1DFW2_9ZZZZ</name>
<evidence type="ECO:0000259" key="2">
    <source>
        <dbReference type="Pfam" id="PF07859"/>
    </source>
</evidence>
<dbReference type="EMBL" id="BART01021032">
    <property type="protein sequence ID" value="GAG95316.1"/>
    <property type="molecule type" value="Genomic_DNA"/>
</dbReference>
<dbReference type="InterPro" id="IPR029058">
    <property type="entry name" value="AB_hydrolase_fold"/>
</dbReference>
<protein>
    <recommendedName>
        <fullName evidence="2">Alpha/beta hydrolase fold-3 domain-containing protein</fullName>
    </recommendedName>
</protein>
<dbReference type="InterPro" id="IPR050300">
    <property type="entry name" value="GDXG_lipolytic_enzyme"/>
</dbReference>
<organism evidence="3">
    <name type="scientific">marine sediment metagenome</name>
    <dbReference type="NCBI Taxonomy" id="412755"/>
    <lineage>
        <taxon>unclassified sequences</taxon>
        <taxon>metagenomes</taxon>
        <taxon>ecological metagenomes</taxon>
    </lineage>
</organism>
<proteinExistence type="predicted"/>
<dbReference type="Gene3D" id="3.40.50.1820">
    <property type="entry name" value="alpha/beta hydrolase"/>
    <property type="match status" value="1"/>
</dbReference>
<reference evidence="3" key="1">
    <citation type="journal article" date="2014" name="Front. Microbiol.">
        <title>High frequency of phylogenetically diverse reductive dehalogenase-homologous genes in deep subseafloor sedimentary metagenomes.</title>
        <authorList>
            <person name="Kawai M."/>
            <person name="Futagami T."/>
            <person name="Toyoda A."/>
            <person name="Takaki Y."/>
            <person name="Nishi S."/>
            <person name="Hori S."/>
            <person name="Arai W."/>
            <person name="Tsubouchi T."/>
            <person name="Morono Y."/>
            <person name="Uchiyama I."/>
            <person name="Ito T."/>
            <person name="Fujiyama A."/>
            <person name="Inagaki F."/>
            <person name="Takami H."/>
        </authorList>
    </citation>
    <scope>NUCLEOTIDE SEQUENCE</scope>
    <source>
        <strain evidence="3">Expedition CK06-06</strain>
    </source>
</reference>
<evidence type="ECO:0000256" key="1">
    <source>
        <dbReference type="ARBA" id="ARBA00022801"/>
    </source>
</evidence>
<dbReference type="PANTHER" id="PTHR48081:SF8">
    <property type="entry name" value="ALPHA_BETA HYDROLASE FOLD-3 DOMAIN-CONTAINING PROTEIN-RELATED"/>
    <property type="match status" value="1"/>
</dbReference>